<reference evidence="1" key="1">
    <citation type="submission" date="2019-09" db="EMBL/GenBank/DDBJ databases">
        <authorList>
            <person name="Needham M D."/>
        </authorList>
    </citation>
    <scope>NUCLEOTIDE SEQUENCE</scope>
</reference>
<organism evidence="1">
    <name type="scientific">seawater metagenome</name>
    <dbReference type="NCBI Taxonomy" id="1561972"/>
    <lineage>
        <taxon>unclassified sequences</taxon>
        <taxon>metagenomes</taxon>
        <taxon>ecological metagenomes</taxon>
    </lineage>
</organism>
<dbReference type="EMBL" id="CABVLZ010000001">
    <property type="protein sequence ID" value="VVU94463.1"/>
    <property type="molecule type" value="Genomic_DNA"/>
</dbReference>
<accession>A0A5E8CG89</accession>
<sequence length="212" mass="25125">MLFIKKVEVDNLMLNYLKSNKNIIPETNYFIYFPLPFTIPGVDYESIFYIEEFIEPNHYNLLLKYFGFPIYIIYPQADMNCTRCKVIPEEAKKVNSKDSDKYRLLSLKAWRLYNSQFKVDISQFDFFHFHICLDNSIRCHALEYPKDYPANLGHFQKNSNVSMTNFDKRNLMVENGKFKFVKHTPGLSYADCQAKLTIYIDPYTFNVYSLPG</sequence>
<evidence type="ECO:0000313" key="1">
    <source>
        <dbReference type="EMBL" id="VVU94463.1"/>
    </source>
</evidence>
<dbReference type="AlphaFoldDB" id="A0A5E8CG89"/>
<proteinExistence type="predicted"/>
<protein>
    <submittedName>
        <fullName evidence="1">Uncharacterized protein</fullName>
    </submittedName>
</protein>
<gene>
    <name evidence="1" type="ORF">CPAV1605_185</name>
</gene>
<name>A0A5E8CG89_9ZZZZ</name>